<proteinExistence type="predicted"/>
<dbReference type="SUPFAM" id="SSF81301">
    <property type="entry name" value="Nucleotidyltransferase"/>
    <property type="match status" value="1"/>
</dbReference>
<dbReference type="InterPro" id="IPR043519">
    <property type="entry name" value="NT_sf"/>
</dbReference>
<accession>A0A835W4Q3</accession>
<dbReference type="Proteomes" id="UP000650467">
    <property type="component" value="Unassembled WGS sequence"/>
</dbReference>
<evidence type="ECO:0000313" key="2">
    <source>
        <dbReference type="Proteomes" id="UP000650467"/>
    </source>
</evidence>
<keyword evidence="2" id="KW-1185">Reference proteome</keyword>
<dbReference type="Gene3D" id="3.30.460.10">
    <property type="entry name" value="Beta Polymerase, domain 2"/>
    <property type="match status" value="1"/>
</dbReference>
<dbReference type="GO" id="GO:0005829">
    <property type="term" value="C:cytosol"/>
    <property type="evidence" value="ECO:0007669"/>
    <property type="project" value="TreeGrafter"/>
</dbReference>
<dbReference type="GO" id="GO:0003725">
    <property type="term" value="F:double-stranded RNA binding"/>
    <property type="evidence" value="ECO:0007669"/>
    <property type="project" value="TreeGrafter"/>
</dbReference>
<organism evidence="1 2">
    <name type="scientific">Chlamydomonas incerta</name>
    <dbReference type="NCBI Taxonomy" id="51695"/>
    <lineage>
        <taxon>Eukaryota</taxon>
        <taxon>Viridiplantae</taxon>
        <taxon>Chlorophyta</taxon>
        <taxon>core chlorophytes</taxon>
        <taxon>Chlorophyceae</taxon>
        <taxon>CS clade</taxon>
        <taxon>Chlamydomonadales</taxon>
        <taxon>Chlamydomonadaceae</taxon>
        <taxon>Chlamydomonas</taxon>
    </lineage>
</organism>
<gene>
    <name evidence="1" type="ORF">HXX76_004645</name>
</gene>
<evidence type="ECO:0008006" key="3">
    <source>
        <dbReference type="Google" id="ProtNLM"/>
    </source>
</evidence>
<dbReference type="PANTHER" id="PTHR11258:SF11">
    <property type="entry name" value="C2H2-TYPE DOMAIN-CONTAINING PROTEIN"/>
    <property type="match status" value="1"/>
</dbReference>
<dbReference type="PROSITE" id="PS50152">
    <property type="entry name" value="25A_SYNTH_3"/>
    <property type="match status" value="1"/>
</dbReference>
<dbReference type="GO" id="GO:0001730">
    <property type="term" value="F:2'-5'-oligoadenylate synthetase activity"/>
    <property type="evidence" value="ECO:0007669"/>
    <property type="project" value="TreeGrafter"/>
</dbReference>
<dbReference type="PANTHER" id="PTHR11258">
    <property type="entry name" value="2-5 OLIGOADENYLATE SYNTHETASE"/>
    <property type="match status" value="1"/>
</dbReference>
<dbReference type="OrthoDB" id="549996at2759"/>
<dbReference type="GO" id="GO:0016020">
    <property type="term" value="C:membrane"/>
    <property type="evidence" value="ECO:0007669"/>
    <property type="project" value="TreeGrafter"/>
</dbReference>
<dbReference type="AlphaFoldDB" id="A0A835W4Q3"/>
<reference evidence="1" key="1">
    <citation type="journal article" date="2020" name="bioRxiv">
        <title>Comparative genomics of Chlamydomonas.</title>
        <authorList>
            <person name="Craig R.J."/>
            <person name="Hasan A.R."/>
            <person name="Ness R.W."/>
            <person name="Keightley P.D."/>
        </authorList>
    </citation>
    <scope>NUCLEOTIDE SEQUENCE</scope>
    <source>
        <strain evidence="1">SAG 7.73</strain>
    </source>
</reference>
<name>A0A835W4Q3_CHLIN</name>
<sequence length="458" mass="49953">MAQNDSKLKSVYLNLEPGGEKSYVRHFNGDLLPLTVRGVSYVAPQRATDTVYRLLQQCPELNIGRIHNGGSYGRATLVRDAFDVDVSVFVNEYKDRKLRFEDWSGPEGEQLQRAMQRDVAAWLRRSASSEGLTTPVVEVQHGTHYKHCINVKVDGVDVDIKLAPNAAAGIQALDLGKAQRDALMQALWATPAEQRRADPAREAALAEALTAGAARAHVYGICVLLEVLVLAAAQHVDSMEGCEAEVVLLLKALDFLDQAVNQGRVVRRTFRGVDQFGTPLAQVWGYSPEQAASCEYVWRYDRVKVLHPIDPTCNLAKEEPGRTVDWTALVKAAHELKWAVRKESMWQLLNGSSLAPAVHAMSRPEGAAGKVQACSSYAQHPEGSAEAERPGQWQLRRIQDAGAARAAAAAEPEAARMPGWVAPAALAAVAGLALLGGRMAWSAAAESSRERERERSRA</sequence>
<dbReference type="GO" id="GO:0005654">
    <property type="term" value="C:nucleoplasm"/>
    <property type="evidence" value="ECO:0007669"/>
    <property type="project" value="TreeGrafter"/>
</dbReference>
<dbReference type="EMBL" id="JAEHOC010000008">
    <property type="protein sequence ID" value="KAG2439285.1"/>
    <property type="molecule type" value="Genomic_DNA"/>
</dbReference>
<evidence type="ECO:0000313" key="1">
    <source>
        <dbReference type="EMBL" id="KAG2439285.1"/>
    </source>
</evidence>
<comment type="caution">
    <text evidence="1">The sequence shown here is derived from an EMBL/GenBank/DDBJ whole genome shotgun (WGS) entry which is preliminary data.</text>
</comment>
<protein>
    <recommendedName>
        <fullName evidence="3">Nucleotidyltransferase</fullName>
    </recommendedName>
</protein>